<dbReference type="InterPro" id="IPR029063">
    <property type="entry name" value="SAM-dependent_MTases_sf"/>
</dbReference>
<dbReference type="CDD" id="cd02440">
    <property type="entry name" value="AdoMet_MTases"/>
    <property type="match status" value="1"/>
</dbReference>
<dbReference type="GO" id="GO:0008168">
    <property type="term" value="F:methyltransferase activity"/>
    <property type="evidence" value="ECO:0007669"/>
    <property type="project" value="UniProtKB-KW"/>
</dbReference>
<dbReference type="InterPro" id="IPR050723">
    <property type="entry name" value="CFA/CMAS"/>
</dbReference>
<dbReference type="InterPro" id="IPR003333">
    <property type="entry name" value="CMAS"/>
</dbReference>
<evidence type="ECO:0000256" key="3">
    <source>
        <dbReference type="ARBA" id="ARBA00022679"/>
    </source>
</evidence>
<name>A0A1C3UG72_9HYPH</name>
<comment type="similarity">
    <text evidence="1">Belongs to the CFA/CMAS family.</text>
</comment>
<dbReference type="AlphaFoldDB" id="A0A1C3UG72"/>
<dbReference type="EMBL" id="FMAF01000002">
    <property type="protein sequence ID" value="SCB14472.1"/>
    <property type="molecule type" value="Genomic_DNA"/>
</dbReference>
<dbReference type="RefSeq" id="WP_051963419.1">
    <property type="nucleotide sequence ID" value="NZ_FMAF01000002.1"/>
</dbReference>
<keyword evidence="2" id="KW-0489">Methyltransferase</keyword>
<evidence type="ECO:0000256" key="5">
    <source>
        <dbReference type="ARBA" id="ARBA00023098"/>
    </source>
</evidence>
<dbReference type="GO" id="GO:0008610">
    <property type="term" value="P:lipid biosynthetic process"/>
    <property type="evidence" value="ECO:0007669"/>
    <property type="project" value="InterPro"/>
</dbReference>
<evidence type="ECO:0000256" key="4">
    <source>
        <dbReference type="ARBA" id="ARBA00022691"/>
    </source>
</evidence>
<dbReference type="Gene3D" id="3.40.50.150">
    <property type="entry name" value="Vaccinia Virus protein VP39"/>
    <property type="match status" value="1"/>
</dbReference>
<gene>
    <name evidence="6" type="ORF">GA0061101_102339</name>
</gene>
<dbReference type="PANTHER" id="PTHR43667:SF1">
    <property type="entry name" value="CYCLOPROPANE-FATTY-ACYL-PHOSPHOLIPID SYNTHASE"/>
    <property type="match status" value="1"/>
</dbReference>
<dbReference type="Proteomes" id="UP000199205">
    <property type="component" value="Unassembled WGS sequence"/>
</dbReference>
<dbReference type="OrthoDB" id="9782855at2"/>
<evidence type="ECO:0000256" key="1">
    <source>
        <dbReference type="ARBA" id="ARBA00010815"/>
    </source>
</evidence>
<dbReference type="PIRSF" id="PIRSF003085">
    <property type="entry name" value="CMAS"/>
    <property type="match status" value="1"/>
</dbReference>
<keyword evidence="3" id="KW-0808">Transferase</keyword>
<evidence type="ECO:0000256" key="2">
    <source>
        <dbReference type="ARBA" id="ARBA00022603"/>
    </source>
</evidence>
<evidence type="ECO:0000313" key="6">
    <source>
        <dbReference type="EMBL" id="SCB14472.1"/>
    </source>
</evidence>
<reference evidence="6 7" key="1">
    <citation type="submission" date="2016-08" db="EMBL/GenBank/DDBJ databases">
        <authorList>
            <person name="Seilhamer J.J."/>
        </authorList>
    </citation>
    <scope>NUCLEOTIDE SEQUENCE [LARGE SCALE GENOMIC DNA]</scope>
    <source>
        <strain evidence="6 7">P1-7</strain>
    </source>
</reference>
<keyword evidence="4" id="KW-0949">S-adenosyl-L-methionine</keyword>
<protein>
    <submittedName>
        <fullName evidence="6">Cyclopropane-fatty-acyl-phospholipid synthase</fullName>
    </submittedName>
</protein>
<keyword evidence="5" id="KW-0443">Lipid metabolism</keyword>
<proteinExistence type="inferred from homology"/>
<accession>A0A1C3UG72</accession>
<sequence>MSNPQAENRPRGKGYAVFSSLVDWCLKRALSSIVTRGALTVTTASGRVFTFGDGTGEPVRVRFTDDRAQWALLIDADKRLGELYMDGRFIVEQGSLYDFVAMMLREAQNSTHPLIARVIDHARTKLRIFRHRNLPGRSRANVAHHYDLDGRLYELFLDPDRQYSCAYFEHADQSLEEAQIAKKRHLAAKLVIEPDNSILDIGCGWGGLALHLAEHAPGGYVLGVTLSEEQHAYASKRVADKAGGTPAEVQFALRDYRSLTGRFDRIVSVGMFEHVGLASYRTFFRKCAELLEDDGIMVLHTIGCSATPGFTTPWLDKYIFPGGYIPALSEIVPEIEAAGLAITDVEVLRLHYAKTLESWRARFMARWPEAAQLYDERFCRMWEYYLSTAEAAFRYEDLVVFQIQIAKRNDVIPLTRNYIADHEARSASKIDVEGSVEGKADNILIG</sequence>
<dbReference type="PANTHER" id="PTHR43667">
    <property type="entry name" value="CYCLOPROPANE-FATTY-ACYL-PHOSPHOLIPID SYNTHASE"/>
    <property type="match status" value="1"/>
</dbReference>
<dbReference type="SUPFAM" id="SSF53335">
    <property type="entry name" value="S-adenosyl-L-methionine-dependent methyltransferases"/>
    <property type="match status" value="1"/>
</dbReference>
<organism evidence="6 7">
    <name type="scientific">Rhizobium lusitanum</name>
    <dbReference type="NCBI Taxonomy" id="293958"/>
    <lineage>
        <taxon>Bacteria</taxon>
        <taxon>Pseudomonadati</taxon>
        <taxon>Pseudomonadota</taxon>
        <taxon>Alphaproteobacteria</taxon>
        <taxon>Hyphomicrobiales</taxon>
        <taxon>Rhizobiaceae</taxon>
        <taxon>Rhizobium/Agrobacterium group</taxon>
        <taxon>Rhizobium</taxon>
    </lineage>
</organism>
<evidence type="ECO:0000313" key="7">
    <source>
        <dbReference type="Proteomes" id="UP000199205"/>
    </source>
</evidence>
<dbReference type="Pfam" id="PF02353">
    <property type="entry name" value="CMAS"/>
    <property type="match status" value="1"/>
</dbReference>
<dbReference type="GO" id="GO:0032259">
    <property type="term" value="P:methylation"/>
    <property type="evidence" value="ECO:0007669"/>
    <property type="project" value="UniProtKB-KW"/>
</dbReference>